<sequence length="161" mass="18389">MTELNEQEIRNYMLEALEEANNARLIDEVPIGAVVVKNGEIIGRGHNLREHGQDATMHAEVLAIIEACEYLHSWRLWDCQLFVTIEPCLMCSGTIINAQIPSVYFGARDPKAGAVRSLYHVLEDDRLNHQVTVEEGILAEKSANLMKQFFKEIREKRKKNK</sequence>
<dbReference type="Pfam" id="PF14437">
    <property type="entry name" value="MafB19-deam"/>
    <property type="match status" value="1"/>
</dbReference>
<feature type="binding site" evidence="8">
    <location>
        <position position="88"/>
    </location>
    <ligand>
        <name>Zn(2+)</name>
        <dbReference type="ChEBI" id="CHEBI:29105"/>
        <note>catalytic</note>
    </ligand>
</feature>
<gene>
    <name evidence="8" type="primary">tadA</name>
    <name evidence="10" type="ordered locus">PECL_495</name>
</gene>
<dbReference type="PANTHER" id="PTHR11079">
    <property type="entry name" value="CYTOSINE DEAMINASE FAMILY MEMBER"/>
    <property type="match status" value="1"/>
</dbReference>
<protein>
    <recommendedName>
        <fullName evidence="8">tRNA-specific adenosine deaminase</fullName>
        <ecNumber evidence="8">3.5.4.33</ecNumber>
    </recommendedName>
</protein>
<dbReference type="Proteomes" id="UP000005444">
    <property type="component" value="Chromosome"/>
</dbReference>
<dbReference type="HAMAP" id="MF_00972">
    <property type="entry name" value="tRNA_aden_deaminase"/>
    <property type="match status" value="1"/>
</dbReference>
<dbReference type="PROSITE" id="PS00903">
    <property type="entry name" value="CYT_DCMP_DEAMINASES_1"/>
    <property type="match status" value="1"/>
</dbReference>
<keyword evidence="11" id="KW-1185">Reference proteome</keyword>
<dbReference type="PROSITE" id="PS51747">
    <property type="entry name" value="CYT_DCMP_DEAMINASES_2"/>
    <property type="match status" value="1"/>
</dbReference>
<dbReference type="RefSeq" id="WP_014214994.1">
    <property type="nucleotide sequence ID" value="NC_016605.1"/>
</dbReference>
<dbReference type="EC" id="3.5.4.33" evidence="8"/>
<feature type="domain" description="CMP/dCMP-type deaminase" evidence="9">
    <location>
        <begin position="7"/>
        <end position="134"/>
    </location>
</feature>
<evidence type="ECO:0000313" key="10">
    <source>
        <dbReference type="EMBL" id="AEV94797.1"/>
    </source>
</evidence>
<dbReference type="PANTHER" id="PTHR11079:SF202">
    <property type="entry name" value="TRNA-SPECIFIC ADENOSINE DEAMINASE"/>
    <property type="match status" value="1"/>
</dbReference>
<dbReference type="EMBL" id="CP003137">
    <property type="protein sequence ID" value="AEV94797.1"/>
    <property type="molecule type" value="Genomic_DNA"/>
</dbReference>
<dbReference type="STRING" id="701521.PECL_495"/>
<dbReference type="InterPro" id="IPR058535">
    <property type="entry name" value="MafB19-deam"/>
</dbReference>
<reference evidence="10 11" key="1">
    <citation type="journal article" date="2012" name="J. Bacteriol.">
        <title>Complete Genome Sequence of the Beer Spoilage Organism Pediococcus claussenii ATCC BAA-344T.</title>
        <authorList>
            <person name="Pittet V."/>
            <person name="Abegunde T."/>
            <person name="Marfleet T."/>
            <person name="Haakensen M."/>
            <person name="Morrow K."/>
            <person name="Jayaprakash T."/>
            <person name="Schroeder K."/>
            <person name="Trost B."/>
            <person name="Byrns S."/>
            <person name="Bergsveinson J."/>
            <person name="Kusalik A."/>
            <person name="Ziola B."/>
        </authorList>
    </citation>
    <scope>NUCLEOTIDE SEQUENCE [LARGE SCALE GENOMIC DNA]</scope>
    <source>
        <strain evidence="10 11">ATCC BAA-344</strain>
    </source>
</reference>
<feature type="active site" description="Proton donor" evidence="8">
    <location>
        <position position="60"/>
    </location>
</feature>
<keyword evidence="6 8" id="KW-0862">Zinc</keyword>
<proteinExistence type="inferred from homology"/>
<evidence type="ECO:0000313" key="11">
    <source>
        <dbReference type="Proteomes" id="UP000005444"/>
    </source>
</evidence>
<dbReference type="GO" id="GO:0052717">
    <property type="term" value="F:tRNA-specific adenosine-34 deaminase activity"/>
    <property type="evidence" value="ECO:0007669"/>
    <property type="project" value="UniProtKB-UniRule"/>
</dbReference>
<dbReference type="CDD" id="cd01285">
    <property type="entry name" value="nucleoside_deaminase"/>
    <property type="match status" value="1"/>
</dbReference>
<dbReference type="InterPro" id="IPR016192">
    <property type="entry name" value="APOBEC/CMP_deaminase_Zn-bd"/>
</dbReference>
<dbReference type="Gene3D" id="3.40.140.10">
    <property type="entry name" value="Cytidine Deaminase, domain 2"/>
    <property type="match status" value="1"/>
</dbReference>
<evidence type="ECO:0000256" key="6">
    <source>
        <dbReference type="ARBA" id="ARBA00022833"/>
    </source>
</evidence>
<dbReference type="PATRIC" id="fig|701521.8.peg.473"/>
<evidence type="ECO:0000259" key="9">
    <source>
        <dbReference type="PROSITE" id="PS51747"/>
    </source>
</evidence>
<dbReference type="InterPro" id="IPR028883">
    <property type="entry name" value="tRNA_aden_deaminase"/>
</dbReference>
<comment type="subunit">
    <text evidence="2 8">Homodimer.</text>
</comment>
<name>G8PBP8_PEDCP</name>
<comment type="cofactor">
    <cofactor evidence="8">
        <name>Zn(2+)</name>
        <dbReference type="ChEBI" id="CHEBI:29105"/>
    </cofactor>
    <text evidence="8">Binds 1 zinc ion per subunit.</text>
</comment>
<feature type="binding site" evidence="8">
    <location>
        <position position="58"/>
    </location>
    <ligand>
        <name>Zn(2+)</name>
        <dbReference type="ChEBI" id="CHEBI:29105"/>
        <note>catalytic</note>
    </ligand>
</feature>
<keyword evidence="3 8" id="KW-0819">tRNA processing</keyword>
<comment type="similarity">
    <text evidence="1">Belongs to the cytidine and deoxycytidylate deaminase family. ADAT2 subfamily.</text>
</comment>
<dbReference type="FunFam" id="3.40.140.10:FF:000005">
    <property type="entry name" value="tRNA-specific adenosine deaminase"/>
    <property type="match status" value="1"/>
</dbReference>
<dbReference type="SUPFAM" id="SSF53927">
    <property type="entry name" value="Cytidine deaminase-like"/>
    <property type="match status" value="1"/>
</dbReference>
<dbReference type="GO" id="GO:0008270">
    <property type="term" value="F:zinc ion binding"/>
    <property type="evidence" value="ECO:0007669"/>
    <property type="project" value="UniProtKB-UniRule"/>
</dbReference>
<evidence type="ECO:0000256" key="1">
    <source>
        <dbReference type="ARBA" id="ARBA00010669"/>
    </source>
</evidence>
<evidence type="ECO:0000256" key="7">
    <source>
        <dbReference type="ARBA" id="ARBA00048045"/>
    </source>
</evidence>
<dbReference type="AlphaFoldDB" id="G8PBP8"/>
<evidence type="ECO:0000256" key="3">
    <source>
        <dbReference type="ARBA" id="ARBA00022694"/>
    </source>
</evidence>
<evidence type="ECO:0000256" key="8">
    <source>
        <dbReference type="HAMAP-Rule" id="MF_00972"/>
    </source>
</evidence>
<evidence type="ECO:0000256" key="4">
    <source>
        <dbReference type="ARBA" id="ARBA00022723"/>
    </source>
</evidence>
<organism evidence="10 11">
    <name type="scientific">Pediococcus claussenii (strain ATCC BAA-344 / DSM 14800 / JCM 18046 / KCTC 3811 / LMG 21948 / P06)</name>
    <dbReference type="NCBI Taxonomy" id="701521"/>
    <lineage>
        <taxon>Bacteria</taxon>
        <taxon>Bacillati</taxon>
        <taxon>Bacillota</taxon>
        <taxon>Bacilli</taxon>
        <taxon>Lactobacillales</taxon>
        <taxon>Lactobacillaceae</taxon>
        <taxon>Pediococcus</taxon>
    </lineage>
</organism>
<evidence type="ECO:0000256" key="5">
    <source>
        <dbReference type="ARBA" id="ARBA00022801"/>
    </source>
</evidence>
<dbReference type="HOGENOM" id="CLU_025810_3_2_9"/>
<keyword evidence="5 8" id="KW-0378">Hydrolase</keyword>
<dbReference type="KEGG" id="pce:PECL_495"/>
<dbReference type="InterPro" id="IPR002125">
    <property type="entry name" value="CMP_dCMP_dom"/>
</dbReference>
<comment type="function">
    <text evidence="8">Catalyzes the deamination of adenosine to inosine at the wobble position 34 of tRNA(Arg2).</text>
</comment>
<dbReference type="InterPro" id="IPR016193">
    <property type="entry name" value="Cytidine_deaminase-like"/>
</dbReference>
<accession>G8PBP8</accession>
<dbReference type="eggNOG" id="COG0590">
    <property type="taxonomic scope" value="Bacteria"/>
</dbReference>
<evidence type="ECO:0000256" key="2">
    <source>
        <dbReference type="ARBA" id="ARBA00011738"/>
    </source>
</evidence>
<dbReference type="GO" id="GO:0002100">
    <property type="term" value="P:tRNA wobble adenosine to inosine editing"/>
    <property type="evidence" value="ECO:0007669"/>
    <property type="project" value="UniProtKB-UniRule"/>
</dbReference>
<feature type="binding site" evidence="8">
    <location>
        <position position="91"/>
    </location>
    <ligand>
        <name>Zn(2+)</name>
        <dbReference type="ChEBI" id="CHEBI:29105"/>
        <note>catalytic</note>
    </ligand>
</feature>
<comment type="catalytic activity">
    <reaction evidence="7 8">
        <text>adenosine(34) in tRNA + H2O + H(+) = inosine(34) in tRNA + NH4(+)</text>
        <dbReference type="Rhea" id="RHEA:43168"/>
        <dbReference type="Rhea" id="RHEA-COMP:10373"/>
        <dbReference type="Rhea" id="RHEA-COMP:10374"/>
        <dbReference type="ChEBI" id="CHEBI:15377"/>
        <dbReference type="ChEBI" id="CHEBI:15378"/>
        <dbReference type="ChEBI" id="CHEBI:28938"/>
        <dbReference type="ChEBI" id="CHEBI:74411"/>
        <dbReference type="ChEBI" id="CHEBI:82852"/>
        <dbReference type="EC" id="3.5.4.33"/>
    </reaction>
</comment>
<keyword evidence="4 8" id="KW-0479">Metal-binding</keyword>